<keyword evidence="2" id="KW-1185">Reference proteome</keyword>
<proteinExistence type="predicted"/>
<gene>
    <name evidence="1" type="ORF">HMPREF0620_0302</name>
</gene>
<dbReference type="HOGENOM" id="CLU_1853277_0_0_11"/>
<sequence length="138" mass="16411">MNVDYWNIDYRDSSDQEVFDADSCPFCRDRYEHMAHIRRIVRQRSDEEEDSFRCDMSAINDLRDGAGRLAVMYPQSGYEIRHEVEKVCDDQEYELKDRLWRHQAEYEDFLFRARRYQETHIDDGHENEGGGSAASSNA</sequence>
<evidence type="ECO:0000313" key="2">
    <source>
        <dbReference type="Proteomes" id="UP000004946"/>
    </source>
</evidence>
<comment type="caution">
    <text evidence="1">The sequence shown here is derived from an EMBL/GenBank/DDBJ whole genome shotgun (WGS) entry which is preliminary data.</text>
</comment>
<name>E6K0A6_PARDN</name>
<dbReference type="KEGG" id="pdo:PSDT_1284"/>
<dbReference type="AlphaFoldDB" id="E6K0A6"/>
<accession>E6K0A6</accession>
<dbReference type="PATRIC" id="fig|864564.6.peg.1411"/>
<dbReference type="RefSeq" id="WP_006288726.1">
    <property type="nucleotide sequence ID" value="NZ_AP012333.1"/>
</dbReference>
<evidence type="ECO:0000313" key="1">
    <source>
        <dbReference type="EMBL" id="EFT83297.1"/>
    </source>
</evidence>
<organism evidence="1 2">
    <name type="scientific">Parascardovia denticolens DSM 10105 = JCM 12538</name>
    <dbReference type="NCBI Taxonomy" id="864564"/>
    <lineage>
        <taxon>Bacteria</taxon>
        <taxon>Bacillati</taxon>
        <taxon>Actinomycetota</taxon>
        <taxon>Actinomycetes</taxon>
        <taxon>Bifidobacteriales</taxon>
        <taxon>Bifidobacteriaceae</taxon>
        <taxon>Parascardovia</taxon>
    </lineage>
</organism>
<dbReference type="EMBL" id="AEON01000001">
    <property type="protein sequence ID" value="EFT83297.1"/>
    <property type="molecule type" value="Genomic_DNA"/>
</dbReference>
<dbReference type="Proteomes" id="UP000004946">
    <property type="component" value="Chromosome"/>
</dbReference>
<reference evidence="1 2" key="1">
    <citation type="submission" date="2010-12" db="EMBL/GenBank/DDBJ databases">
        <authorList>
            <person name="Muzny D."/>
            <person name="Qin X."/>
            <person name="Buhay C."/>
            <person name="Dugan-Rocha S."/>
            <person name="Ding Y."/>
            <person name="Chen G."/>
            <person name="Hawes A."/>
            <person name="Holder M."/>
            <person name="Jhangiani S."/>
            <person name="Johnson A."/>
            <person name="Khan Z."/>
            <person name="Li Z."/>
            <person name="Liu W."/>
            <person name="Liu X."/>
            <person name="Perez L."/>
            <person name="Shen H."/>
            <person name="Wang Q."/>
            <person name="Watt J."/>
            <person name="Xi L."/>
            <person name="Xin Y."/>
            <person name="Zhou J."/>
            <person name="Deng J."/>
            <person name="Jiang H."/>
            <person name="Liu Y."/>
            <person name="Qu J."/>
            <person name="Song X.-Z."/>
            <person name="Zhang L."/>
            <person name="Villasana D."/>
            <person name="Johnson A."/>
            <person name="Liu J."/>
            <person name="Liyanage D."/>
            <person name="Lorensuhewa L."/>
            <person name="Robinson T."/>
            <person name="Song A."/>
            <person name="Song B.-B."/>
            <person name="Dinh H."/>
            <person name="Thornton R."/>
            <person name="Coyle M."/>
            <person name="Francisco L."/>
            <person name="Jackson L."/>
            <person name="Javaid M."/>
            <person name="Korchina V."/>
            <person name="Kovar C."/>
            <person name="Mata R."/>
            <person name="Mathew T."/>
            <person name="Ngo R."/>
            <person name="Nguyen L."/>
            <person name="Nguyen N."/>
            <person name="Okwuonu G."/>
            <person name="Ongeri F."/>
            <person name="Pham C."/>
            <person name="Simmons D."/>
            <person name="Wilczek-Boney K."/>
            <person name="Hale W."/>
            <person name="Jakkamsetti A."/>
            <person name="Pham P."/>
            <person name="Ruth R."/>
            <person name="San Lucas F."/>
            <person name="Warren J."/>
            <person name="Zhang J."/>
            <person name="Zhao Z."/>
            <person name="Zhou C."/>
            <person name="Zhu D."/>
            <person name="Lee S."/>
            <person name="Bess C."/>
            <person name="Blankenburg K."/>
            <person name="Forbes L."/>
            <person name="Fu Q."/>
            <person name="Gubbala S."/>
            <person name="Hirani K."/>
            <person name="Jayaseelan J.C."/>
            <person name="Lara F."/>
            <person name="Munidasa M."/>
            <person name="Palculict T."/>
            <person name="Patil S."/>
            <person name="Pu L.-L."/>
            <person name="Saada N."/>
            <person name="Tang L."/>
            <person name="Weissenberger G."/>
            <person name="Zhu Y."/>
            <person name="Hemphill L."/>
            <person name="Shang Y."/>
            <person name="Youmans B."/>
            <person name="Ayvaz T."/>
            <person name="Ross M."/>
            <person name="Santibanez J."/>
            <person name="Aqrawi P."/>
            <person name="Gross S."/>
            <person name="Joshi V."/>
            <person name="Fowler G."/>
            <person name="Nazareth L."/>
            <person name="Reid J."/>
            <person name="Worley K."/>
            <person name="Petrosino J."/>
            <person name="Highlander S."/>
            <person name="Gibbs R."/>
        </authorList>
    </citation>
    <scope>NUCLEOTIDE SEQUENCE [LARGE SCALE GENOMIC DNA]</scope>
    <source>
        <strain evidence="1 2">DSM 10105</strain>
    </source>
</reference>
<protein>
    <submittedName>
        <fullName evidence="1">Uncharacterized protein</fullName>
    </submittedName>
</protein>